<sequence length="417" mass="45417">MKWASALSTQPSLEAALDEVIATAMQSLDAPADLAILFISTTFASEFPRLQPLLADKLPVQHFIGCGGNGVIGPTQGGSTAEVEEEPGITLTLASLPGVDIQTFHIYEDELPDPDSAPLTWTELLEVDPAHQPHFILFADPSSSKISDLLQGLDYAYPGAVKIGGLASGRSSWSGSGLFCDDQLYREGTVGVALSGNIMVETIVAQGCRPIGQPYRVAEAERNVVLQVEEQTVPVEATFNADEVELQTPLEALQTLVQDLDEDERELAQHSLSVGIVCNEFKQNLEPGDFLIRNLIGVDPRIGAIAIGDRIRPGQRIQFHLRDAQASADELEELLQHYFQKSPPDQSQPIAALLFDCLGRGERFYGEPDFDSQLFRRYFHNIPVSGFFCNGEIGPIAGTTFLHGYTAAFGIFRSQDD</sequence>
<evidence type="ECO:0000313" key="8">
    <source>
        <dbReference type="EMBL" id="ABW28562.1"/>
    </source>
</evidence>
<evidence type="ECO:0000256" key="2">
    <source>
        <dbReference type="ARBA" id="ARBA00022475"/>
    </source>
</evidence>
<dbReference type="Pfam" id="PF08495">
    <property type="entry name" value="FIST"/>
    <property type="match status" value="1"/>
</dbReference>
<keyword evidence="2" id="KW-1003">Cell membrane</keyword>
<dbReference type="eggNOG" id="COG4398">
    <property type="taxonomic scope" value="Bacteria"/>
</dbReference>
<dbReference type="InterPro" id="IPR016741">
    <property type="entry name" value="UCP018953"/>
</dbReference>
<dbReference type="OrthoDB" id="9770435at2"/>
<accession>B0C2B0</accession>
<comment type="subcellular location">
    <subcellularLocation>
        <location evidence="1">Cell membrane</location>
        <topology evidence="1">Multi-pass membrane protein</topology>
    </subcellularLocation>
</comment>
<evidence type="ECO:0000256" key="3">
    <source>
        <dbReference type="ARBA" id="ARBA00022692"/>
    </source>
</evidence>
<dbReference type="Pfam" id="PF10442">
    <property type="entry name" value="FIST_C"/>
    <property type="match status" value="1"/>
</dbReference>
<dbReference type="HOGENOM" id="CLU_055814_0_0_3"/>
<evidence type="ECO:0000256" key="5">
    <source>
        <dbReference type="ARBA" id="ARBA00023136"/>
    </source>
</evidence>
<keyword evidence="4" id="KW-1133">Transmembrane helix</keyword>
<dbReference type="EMBL" id="CP000828">
    <property type="protein sequence ID" value="ABW28562.1"/>
    <property type="molecule type" value="Genomic_DNA"/>
</dbReference>
<dbReference type="GO" id="GO:0005886">
    <property type="term" value="C:plasma membrane"/>
    <property type="evidence" value="ECO:0007669"/>
    <property type="project" value="UniProtKB-SubCell"/>
</dbReference>
<feature type="domain" description="FIST C-domain" evidence="7">
    <location>
        <begin position="249"/>
        <end position="396"/>
    </location>
</feature>
<dbReference type="RefSeq" id="WP_012163957.1">
    <property type="nucleotide sequence ID" value="NC_009925.1"/>
</dbReference>
<dbReference type="AlphaFoldDB" id="B0C2B0"/>
<keyword evidence="5" id="KW-0472">Membrane</keyword>
<keyword evidence="9" id="KW-1185">Reference proteome</keyword>
<evidence type="ECO:0000256" key="1">
    <source>
        <dbReference type="ARBA" id="ARBA00004651"/>
    </source>
</evidence>
<keyword evidence="3" id="KW-0812">Transmembrane</keyword>
<dbReference type="PIRSF" id="PIRSF018953">
    <property type="entry name" value="UCP018953"/>
    <property type="match status" value="1"/>
</dbReference>
<feature type="domain" description="FIST" evidence="6">
    <location>
        <begin position="31"/>
        <end position="232"/>
    </location>
</feature>
<dbReference type="KEGG" id="amr:AM1_3572"/>
<dbReference type="PANTHER" id="PTHR14939:SF5">
    <property type="entry name" value="F-BOX ONLY PROTEIN 22"/>
    <property type="match status" value="1"/>
</dbReference>
<dbReference type="InterPro" id="IPR019494">
    <property type="entry name" value="FIST_C"/>
</dbReference>
<evidence type="ECO:0008006" key="10">
    <source>
        <dbReference type="Google" id="ProtNLM"/>
    </source>
</evidence>
<protein>
    <recommendedName>
        <fullName evidence="10">FIST N domain protein</fullName>
    </recommendedName>
</protein>
<organism evidence="8 9">
    <name type="scientific">Acaryochloris marina (strain MBIC 11017)</name>
    <dbReference type="NCBI Taxonomy" id="329726"/>
    <lineage>
        <taxon>Bacteria</taxon>
        <taxon>Bacillati</taxon>
        <taxon>Cyanobacteriota</taxon>
        <taxon>Cyanophyceae</taxon>
        <taxon>Acaryochloridales</taxon>
        <taxon>Acaryochloridaceae</taxon>
        <taxon>Acaryochloris</taxon>
    </lineage>
</organism>
<dbReference type="SMART" id="SM00897">
    <property type="entry name" value="FIST"/>
    <property type="match status" value="1"/>
</dbReference>
<dbReference type="SMART" id="SM01204">
    <property type="entry name" value="FIST_C"/>
    <property type="match status" value="1"/>
</dbReference>
<proteinExistence type="predicted"/>
<evidence type="ECO:0000256" key="4">
    <source>
        <dbReference type="ARBA" id="ARBA00022989"/>
    </source>
</evidence>
<dbReference type="Proteomes" id="UP000000268">
    <property type="component" value="Chromosome"/>
</dbReference>
<reference evidence="8 9" key="1">
    <citation type="journal article" date="2008" name="Proc. Natl. Acad. Sci. U.S.A.">
        <title>Niche adaptation and genome expansion in the chlorophyll d-producing cyanobacterium Acaryochloris marina.</title>
        <authorList>
            <person name="Swingley W.D."/>
            <person name="Chen M."/>
            <person name="Cheung P.C."/>
            <person name="Conrad A.L."/>
            <person name="Dejesa L.C."/>
            <person name="Hao J."/>
            <person name="Honchak B.M."/>
            <person name="Karbach L.E."/>
            <person name="Kurdoglu A."/>
            <person name="Lahiri S."/>
            <person name="Mastrian S.D."/>
            <person name="Miyashita H."/>
            <person name="Page L."/>
            <person name="Ramakrishna P."/>
            <person name="Satoh S."/>
            <person name="Sattley W.M."/>
            <person name="Shimada Y."/>
            <person name="Taylor H.L."/>
            <person name="Tomo T."/>
            <person name="Tsuchiya T."/>
            <person name="Wang Z.T."/>
            <person name="Raymond J."/>
            <person name="Mimuro M."/>
            <person name="Blankenship R.E."/>
            <person name="Touchman J.W."/>
        </authorList>
    </citation>
    <scope>NUCLEOTIDE SEQUENCE [LARGE SCALE GENOMIC DNA]</scope>
    <source>
        <strain evidence="9">MBIC 11017</strain>
    </source>
</reference>
<name>B0C2B0_ACAM1</name>
<dbReference type="STRING" id="329726.AM1_3572"/>
<evidence type="ECO:0000259" key="6">
    <source>
        <dbReference type="SMART" id="SM00897"/>
    </source>
</evidence>
<dbReference type="InterPro" id="IPR013702">
    <property type="entry name" value="FIST_domain_N"/>
</dbReference>
<dbReference type="PANTHER" id="PTHR14939">
    <property type="entry name" value="F-BOX ONLY PROTEIN 22"/>
    <property type="match status" value="1"/>
</dbReference>
<evidence type="ECO:0000313" key="9">
    <source>
        <dbReference type="Proteomes" id="UP000000268"/>
    </source>
</evidence>
<gene>
    <name evidence="8" type="ordered locus">AM1_3572</name>
</gene>
<evidence type="ECO:0000259" key="7">
    <source>
        <dbReference type="SMART" id="SM01204"/>
    </source>
</evidence>